<organism evidence="1 2">
    <name type="scientific">Shewanella subflava</name>
    <dbReference type="NCBI Taxonomy" id="2986476"/>
    <lineage>
        <taxon>Bacteria</taxon>
        <taxon>Pseudomonadati</taxon>
        <taxon>Pseudomonadota</taxon>
        <taxon>Gammaproteobacteria</taxon>
        <taxon>Alteromonadales</taxon>
        <taxon>Shewanellaceae</taxon>
        <taxon>Shewanella</taxon>
    </lineage>
</organism>
<name>A0ABT3I9L2_9GAMM</name>
<protein>
    <recommendedName>
        <fullName evidence="3">CRISPR-associated protein Csy2</fullName>
    </recommendedName>
</protein>
<keyword evidence="2" id="KW-1185">Reference proteome</keyword>
<dbReference type="InterPro" id="IPR013398">
    <property type="entry name" value="CRISPR-assoc_prot_Csy2"/>
</dbReference>
<dbReference type="RefSeq" id="WP_264726161.1">
    <property type="nucleotide sequence ID" value="NZ_JAPDMX010000023.1"/>
</dbReference>
<dbReference type="Pfam" id="PF09614">
    <property type="entry name" value="Cas_Csy2"/>
    <property type="match status" value="1"/>
</dbReference>
<evidence type="ECO:0000313" key="2">
    <source>
        <dbReference type="Proteomes" id="UP001163714"/>
    </source>
</evidence>
<accession>A0ABT3I9L2</accession>
<sequence length="648" mass="73550">MTTLKEIIESNTDDLSKTLRKAFRPLSSAIDISADPQTALTILINLTDKVNLHKNLLNPDTCKAKLRDEKWWSDCLETASNRQSHNVKFPDIRTTGVIRAIPIGELPPFALSSSNLPQIDWSYSKNSNNVNRAVFLTSEFIWNGQQTCLALILKDVNHPLWANLKKLGCTKKRQTQTANYLSKIPNQVIEVELKFNYLKQIVFPDDTNSYVTLSPVASQSLQSHVYQALESQYRLTAKTWFDRATNMGCIAMTCGGAFKMIKSLPKIDKSRPHYVKAAPYWLTKSVFKSLSLYVESKQWLLTKKDFKQQLNIVIDDIKSALGIWLDQVNSDKKSASQLAEELNFELASSPFSANLAYDDKLTKLFMHIFNQLMIDSTLRHLTFDNSSNGQYLLLPCLNVRAASALNTPYSIGMPSMMAFFGFIHAFERKLSEFNSEYKVDSFAICIHSISLHKRGLSKESILKNNVNISPPAIQDEWQCDLEVSVLIKCKTYLNIPSTTLFKIMPKTLARGSVKIPNNKIETIKTYSSAKSAIDAIEQTKGNWLLLHDKKKLENINDIFEELKKDKRLFLNTIGYHLLESPKEKQLSLKGYKHAFSENILALLKVVSLSDKSNLDNIFWQYKYEQSGPSLLTRSKYATAYTPSVSSIN</sequence>
<proteinExistence type="predicted"/>
<evidence type="ECO:0008006" key="3">
    <source>
        <dbReference type="Google" id="ProtNLM"/>
    </source>
</evidence>
<dbReference type="Proteomes" id="UP001163714">
    <property type="component" value="Unassembled WGS sequence"/>
</dbReference>
<gene>
    <name evidence="1" type="ORF">OHT75_09055</name>
</gene>
<reference evidence="1" key="1">
    <citation type="submission" date="2022-10" db="EMBL/GenBank/DDBJ databases">
        <title>Shewanella flava sp. nov, isolated from the estuary of the Fenhe River into the Yellow River.</title>
        <authorList>
            <person name="Li Y."/>
        </authorList>
    </citation>
    <scope>NUCLEOTIDE SEQUENCE</scope>
    <source>
        <strain evidence="1">FYR11-62</strain>
    </source>
</reference>
<evidence type="ECO:0000313" key="1">
    <source>
        <dbReference type="EMBL" id="MCW3172625.1"/>
    </source>
</evidence>
<dbReference type="EMBL" id="JAPDMX010000023">
    <property type="protein sequence ID" value="MCW3172625.1"/>
    <property type="molecule type" value="Genomic_DNA"/>
</dbReference>
<comment type="caution">
    <text evidence="1">The sequence shown here is derived from an EMBL/GenBank/DDBJ whole genome shotgun (WGS) entry which is preliminary data.</text>
</comment>